<feature type="region of interest" description="Disordered" evidence="1">
    <location>
        <begin position="118"/>
        <end position="186"/>
    </location>
</feature>
<dbReference type="PATRIC" id="fig|69.6.peg.2362"/>
<organism evidence="3 4">
    <name type="scientific">Lysobacter enzymogenes</name>
    <dbReference type="NCBI Taxonomy" id="69"/>
    <lineage>
        <taxon>Bacteria</taxon>
        <taxon>Pseudomonadati</taxon>
        <taxon>Pseudomonadota</taxon>
        <taxon>Gammaproteobacteria</taxon>
        <taxon>Lysobacterales</taxon>
        <taxon>Lysobacteraceae</taxon>
        <taxon>Lysobacter</taxon>
    </lineage>
</organism>
<evidence type="ECO:0008006" key="5">
    <source>
        <dbReference type="Google" id="ProtNLM"/>
    </source>
</evidence>
<proteinExistence type="predicted"/>
<keyword evidence="2" id="KW-0732">Signal</keyword>
<dbReference type="Proteomes" id="UP000061569">
    <property type="component" value="Chromosome"/>
</dbReference>
<feature type="compositionally biased region" description="Basic and acidic residues" evidence="1">
    <location>
        <begin position="137"/>
        <end position="146"/>
    </location>
</feature>
<feature type="chain" id="PRO_5006595544" description="Lipoprotein" evidence="2">
    <location>
        <begin position="23"/>
        <end position="247"/>
    </location>
</feature>
<feature type="compositionally biased region" description="Low complexity" evidence="1">
    <location>
        <begin position="147"/>
        <end position="156"/>
    </location>
</feature>
<dbReference type="AlphaFoldDB" id="A0A0S2DGP3"/>
<accession>A0A0S2DGP3</accession>
<dbReference type="KEGG" id="lez:GLE_2400"/>
<gene>
    <name evidence="3" type="ORF">GLE_2400</name>
</gene>
<evidence type="ECO:0000313" key="4">
    <source>
        <dbReference type="Proteomes" id="UP000061569"/>
    </source>
</evidence>
<evidence type="ECO:0000256" key="1">
    <source>
        <dbReference type="SAM" id="MobiDB-lite"/>
    </source>
</evidence>
<protein>
    <recommendedName>
        <fullName evidence="5">Lipoprotein</fullName>
    </recommendedName>
</protein>
<dbReference type="RefSeq" id="WP_057947512.1">
    <property type="nucleotide sequence ID" value="NZ_CP067396.1"/>
</dbReference>
<feature type="compositionally biased region" description="Low complexity" evidence="1">
    <location>
        <begin position="127"/>
        <end position="136"/>
    </location>
</feature>
<evidence type="ECO:0000313" key="3">
    <source>
        <dbReference type="EMBL" id="ALN57749.1"/>
    </source>
</evidence>
<feature type="signal peptide" evidence="2">
    <location>
        <begin position="1"/>
        <end position="22"/>
    </location>
</feature>
<feature type="compositionally biased region" description="Polar residues" evidence="1">
    <location>
        <begin position="170"/>
        <end position="182"/>
    </location>
</feature>
<sequence length="247" mass="25396">MKTLAFASLTMFPILAAAQAGAAPSTAPLQRDVRWIDAQDRSRVATQVLTRRADGALVYRYDRQATPARRYHERMCELVGGVPAAGDTVLGGADAAGSLACTLPADAAGTPGVVVDGLFHPSPRPPANAAAQGQDAARADASDDFAHAAAPGGAAPRGENFQAVGGAGYSSETGGTGSAKTSLDNDRCTIEQTTPVPAGASESVLLLVTCIEQRVRALPTYTRACMNATCVTENGFIDVLDLSPPTR</sequence>
<dbReference type="EMBL" id="CP013140">
    <property type="protein sequence ID" value="ALN57749.1"/>
    <property type="molecule type" value="Genomic_DNA"/>
</dbReference>
<reference evidence="3 4" key="1">
    <citation type="submission" date="2015-11" db="EMBL/GenBank/DDBJ databases">
        <title>Genome sequences of Lysobacter enzymogenes strain C3 and Lysobacter antibioticus ATCC 29479.</title>
        <authorList>
            <person name="Kobayashi D.Y."/>
        </authorList>
    </citation>
    <scope>NUCLEOTIDE SEQUENCE [LARGE SCALE GENOMIC DNA]</scope>
    <source>
        <strain evidence="3 4">C3</strain>
    </source>
</reference>
<name>A0A0S2DGP3_LYSEN</name>
<evidence type="ECO:0000256" key="2">
    <source>
        <dbReference type="SAM" id="SignalP"/>
    </source>
</evidence>